<feature type="transmembrane region" description="Helical" evidence="1">
    <location>
        <begin position="132"/>
        <end position="156"/>
    </location>
</feature>
<proteinExistence type="predicted"/>
<dbReference type="RefSeq" id="WP_167264592.1">
    <property type="nucleotide sequence ID" value="NZ_BAAAVO010000009.1"/>
</dbReference>
<feature type="transmembrane region" description="Helical" evidence="1">
    <location>
        <begin position="108"/>
        <end position="125"/>
    </location>
</feature>
<sequence>MMQETADKKWFDQLILELRMRQVHGDAIGDTVASAKELLADTGQPAEEAFGPARSYAAELELPRAPHHDWIRKALWPSLLGLLAFLIFNQAVVPWVRSEPMLVSPAQAVFLAVPVVVIGLLPLYLAAALRRLWVLAVMVALCVAAGVLSGITAPTVREEAWLELDPTPWLAGTAVVMVLLSIINTVRGLGAPDDVPDPRSGTTPGSGLGSRAAMLMTNWLFPIFTLAMLGLALTFR</sequence>
<dbReference type="Proteomes" id="UP000802392">
    <property type="component" value="Unassembled WGS sequence"/>
</dbReference>
<evidence type="ECO:0000256" key="1">
    <source>
        <dbReference type="SAM" id="Phobius"/>
    </source>
</evidence>
<name>A0ABX0TH68_9MICC</name>
<feature type="transmembrane region" description="Helical" evidence="1">
    <location>
        <begin position="74"/>
        <end position="96"/>
    </location>
</feature>
<feature type="transmembrane region" description="Helical" evidence="1">
    <location>
        <begin position="212"/>
        <end position="235"/>
    </location>
</feature>
<dbReference type="EMBL" id="JAAOZD010000002">
    <property type="protein sequence ID" value="NIJ00813.1"/>
    <property type="molecule type" value="Genomic_DNA"/>
</dbReference>
<accession>A0ABX0TH68</accession>
<feature type="transmembrane region" description="Helical" evidence="1">
    <location>
        <begin position="168"/>
        <end position="191"/>
    </location>
</feature>
<comment type="caution">
    <text evidence="2">The sequence shown here is derived from an EMBL/GenBank/DDBJ whole genome shotgun (WGS) entry which is preliminary data.</text>
</comment>
<organism evidence="2 3">
    <name type="scientific">Paenarthrobacter ilicis</name>
    <dbReference type="NCBI Taxonomy" id="43665"/>
    <lineage>
        <taxon>Bacteria</taxon>
        <taxon>Bacillati</taxon>
        <taxon>Actinomycetota</taxon>
        <taxon>Actinomycetes</taxon>
        <taxon>Micrococcales</taxon>
        <taxon>Micrococcaceae</taxon>
        <taxon>Paenarthrobacter</taxon>
    </lineage>
</organism>
<keyword evidence="1" id="KW-1133">Transmembrane helix</keyword>
<evidence type="ECO:0000313" key="3">
    <source>
        <dbReference type="Proteomes" id="UP000802392"/>
    </source>
</evidence>
<keyword evidence="1" id="KW-0812">Transmembrane</keyword>
<keyword evidence="1" id="KW-0472">Membrane</keyword>
<gene>
    <name evidence="2" type="ORF">FHR86_001126</name>
</gene>
<evidence type="ECO:0000313" key="2">
    <source>
        <dbReference type="EMBL" id="NIJ00813.1"/>
    </source>
</evidence>
<protein>
    <submittedName>
        <fullName evidence="2">Cation transport ATPase</fullName>
    </submittedName>
</protein>
<reference evidence="2 3" key="1">
    <citation type="submission" date="2020-03" db="EMBL/GenBank/DDBJ databases">
        <title>Genomic Encyclopedia of Type Strains, Phase III (KMG-III): the genomes of soil and plant-associated and newly described type strains.</title>
        <authorList>
            <person name="Whitman W."/>
        </authorList>
    </citation>
    <scope>NUCLEOTIDE SEQUENCE [LARGE SCALE GENOMIC DNA]</scope>
    <source>
        <strain evidence="2 3">CECT 4207</strain>
    </source>
</reference>
<keyword evidence="3" id="KW-1185">Reference proteome</keyword>